<dbReference type="Proteomes" id="UP001597391">
    <property type="component" value="Unassembled WGS sequence"/>
</dbReference>
<sequence length="287" mass="33234">MTINKLDARLEAQYWPNTHRRMASIGLLKALLVDGEPLWTRVAKETWGQWLIASWLGQYTNIQTPEELVVAQENSQGEFSLGLGGMSLAYGASPGYFPYDKIPLLTCFCGDELCSYVACTVTFEADYVTWSGFGWVGPDYETEDETIGWAFSPLHDTDLLRFDQSQYHQTLQHWLNQPTPELWDAEAARRAARNGLFGQGVVPRLRRRRFPDELRQRLTRALYEIDPVRLRELAYVDPTFYDNLEGDFWARGYRAYLKNPERTLTAALEYCFRLPVDRERIARVVRD</sequence>
<evidence type="ECO:0000313" key="2">
    <source>
        <dbReference type="Proteomes" id="UP001597391"/>
    </source>
</evidence>
<keyword evidence="2" id="KW-1185">Reference proteome</keyword>
<comment type="caution">
    <text evidence="1">The sequence shown here is derived from an EMBL/GenBank/DDBJ whole genome shotgun (WGS) entry which is preliminary data.</text>
</comment>
<proteinExistence type="predicted"/>
<dbReference type="EMBL" id="JBHUOP010000001">
    <property type="protein sequence ID" value="MFD2839019.1"/>
    <property type="molecule type" value="Genomic_DNA"/>
</dbReference>
<reference evidence="2" key="1">
    <citation type="journal article" date="2019" name="Int. J. Syst. Evol. Microbiol.">
        <title>The Global Catalogue of Microorganisms (GCM) 10K type strain sequencing project: providing services to taxonomists for standard genome sequencing and annotation.</title>
        <authorList>
            <consortium name="The Broad Institute Genomics Platform"/>
            <consortium name="The Broad Institute Genome Sequencing Center for Infectious Disease"/>
            <person name="Wu L."/>
            <person name="Ma J."/>
        </authorList>
    </citation>
    <scope>NUCLEOTIDE SEQUENCE [LARGE SCALE GENOMIC DNA]</scope>
    <source>
        <strain evidence="2">KCTC 33576</strain>
    </source>
</reference>
<accession>A0ABW5XD29</accession>
<name>A0ABW5XD29_9MICO</name>
<organism evidence="1 2">
    <name type="scientific">Populibacterium corticicola</name>
    <dbReference type="NCBI Taxonomy" id="1812826"/>
    <lineage>
        <taxon>Bacteria</taxon>
        <taxon>Bacillati</taxon>
        <taxon>Actinomycetota</taxon>
        <taxon>Actinomycetes</taxon>
        <taxon>Micrococcales</taxon>
        <taxon>Jonesiaceae</taxon>
        <taxon>Populibacterium</taxon>
    </lineage>
</organism>
<gene>
    <name evidence="1" type="ORF">ACFSYH_00325</name>
</gene>
<dbReference type="RefSeq" id="WP_377464420.1">
    <property type="nucleotide sequence ID" value="NZ_JBHUOP010000001.1"/>
</dbReference>
<evidence type="ECO:0000313" key="1">
    <source>
        <dbReference type="EMBL" id="MFD2839019.1"/>
    </source>
</evidence>
<protein>
    <submittedName>
        <fullName evidence="1">Uncharacterized protein</fullName>
    </submittedName>
</protein>